<feature type="compositionally biased region" description="Basic and acidic residues" evidence="1">
    <location>
        <begin position="140"/>
        <end position="164"/>
    </location>
</feature>
<dbReference type="InterPro" id="IPR013240">
    <property type="entry name" value="DNA-dir_RNA_pol1_su_RPA34"/>
</dbReference>
<feature type="compositionally biased region" description="Basic and acidic residues" evidence="1">
    <location>
        <begin position="181"/>
        <end position="200"/>
    </location>
</feature>
<evidence type="ECO:0000313" key="3">
    <source>
        <dbReference type="Proteomes" id="UP001600888"/>
    </source>
</evidence>
<feature type="compositionally biased region" description="Polar residues" evidence="1">
    <location>
        <begin position="10"/>
        <end position="20"/>
    </location>
</feature>
<dbReference type="Proteomes" id="UP001600888">
    <property type="component" value="Unassembled WGS sequence"/>
</dbReference>
<evidence type="ECO:0000313" key="2">
    <source>
        <dbReference type="EMBL" id="KAL2274308.1"/>
    </source>
</evidence>
<evidence type="ECO:0000256" key="1">
    <source>
        <dbReference type="SAM" id="MobiDB-lite"/>
    </source>
</evidence>
<feature type="compositionally biased region" description="Low complexity" evidence="1">
    <location>
        <begin position="572"/>
        <end position="602"/>
    </location>
</feature>
<comment type="caution">
    <text evidence="2">The sequence shown here is derived from an EMBL/GenBank/DDBJ whole genome shotgun (WGS) entry which is preliminary data.</text>
</comment>
<feature type="compositionally biased region" description="Low complexity" evidence="1">
    <location>
        <begin position="531"/>
        <end position="542"/>
    </location>
</feature>
<organism evidence="2 3">
    <name type="scientific">Diaporthe vaccinii</name>
    <dbReference type="NCBI Taxonomy" id="105482"/>
    <lineage>
        <taxon>Eukaryota</taxon>
        <taxon>Fungi</taxon>
        <taxon>Dikarya</taxon>
        <taxon>Ascomycota</taxon>
        <taxon>Pezizomycotina</taxon>
        <taxon>Sordariomycetes</taxon>
        <taxon>Sordariomycetidae</taxon>
        <taxon>Diaporthales</taxon>
        <taxon>Diaporthaceae</taxon>
        <taxon>Diaporthe</taxon>
        <taxon>Diaporthe eres species complex</taxon>
    </lineage>
</organism>
<accession>A0ABR4DVG6</accession>
<feature type="compositionally biased region" description="Basic and acidic residues" evidence="1">
    <location>
        <begin position="260"/>
        <end position="274"/>
    </location>
</feature>
<name>A0ABR4DVG6_9PEZI</name>
<protein>
    <recommendedName>
        <fullName evidence="4">DNA-directed RNA polymerase I subunit</fullName>
    </recommendedName>
</protein>
<dbReference type="EMBL" id="JBAWTH010000159">
    <property type="protein sequence ID" value="KAL2274308.1"/>
    <property type="molecule type" value="Genomic_DNA"/>
</dbReference>
<dbReference type="PANTHER" id="PTHR28155">
    <property type="entry name" value="ACR243WP"/>
    <property type="match status" value="1"/>
</dbReference>
<dbReference type="Gene3D" id="6.20.250.70">
    <property type="match status" value="1"/>
</dbReference>
<feature type="compositionally biased region" description="Polar residues" evidence="1">
    <location>
        <begin position="494"/>
        <end position="510"/>
    </location>
</feature>
<dbReference type="PANTHER" id="PTHR28155:SF1">
    <property type="entry name" value="DNA-DIRECTED RNA POLYMERASE I SUBUNIT RPA34.5-DOMAIN-CONTAINING PROTEIN"/>
    <property type="match status" value="1"/>
</dbReference>
<feature type="compositionally biased region" description="Basic and acidic residues" evidence="1">
    <location>
        <begin position="703"/>
        <end position="712"/>
    </location>
</feature>
<reference evidence="2 3" key="1">
    <citation type="submission" date="2024-03" db="EMBL/GenBank/DDBJ databases">
        <title>A high-quality draft genome sequence of Diaporthe vaccinii, a causative agent of upright dieback and viscid rot disease in cranberry plants.</title>
        <authorList>
            <person name="Sarrasin M."/>
            <person name="Lang B.F."/>
            <person name="Burger G."/>
        </authorList>
    </citation>
    <scope>NUCLEOTIDE SEQUENCE [LARGE SCALE GENOMIC DNA]</scope>
    <source>
        <strain evidence="2 3">IS7</strain>
    </source>
</reference>
<dbReference type="InterPro" id="IPR053263">
    <property type="entry name" value="Euk_RPA34_RNAP_subunit"/>
</dbReference>
<feature type="compositionally biased region" description="Basic and acidic residues" evidence="1">
    <location>
        <begin position="679"/>
        <end position="688"/>
    </location>
</feature>
<feature type="compositionally biased region" description="Low complexity" evidence="1">
    <location>
        <begin position="165"/>
        <end position="179"/>
    </location>
</feature>
<proteinExistence type="predicted"/>
<sequence>MAGARAPSGSLRNHASTASKASRGGVFGTQPSAPKLKPSTFVGSDDSDSDSDSDSSSSSSDSDGSEKKQVKQTPLPKQKADVAKATPAKSPTVNGLKASIKKEQPSKKIKKEATSSSESSGSGSGSGSESDSESDSASSSDEKPTKAPAKGEEVEKSTKPKPETKTAAADDSDSSSASESTDEKAKRPATKADKKKEAPPKSKAKAVKQVTPSESESQSESSSQGSSAESESESESHSGSESEEDSEGSEDPEAQIQQQIRDDVKSAKATKAREPIPSSKAEVSNKKIKTPNPSAPKDDGDIEMTDPSTALTNGGAPTKVGSVPEFVAPDFHLRKVDGSIGASEVAGFFEKAKMEGKQVWYITAPASLPVTVVQDLTIPMDSAHKGLPVLTHNGDDYRLAFDDPSAASSFRLLIPNKKGQEYSELGRPVDQTMHFTRSETFLPEGPASVTTTQTVSKTTRPARPQPEGLRARYTPLGVPASKKPLAPIAGSEDNPVTNVTAQEATAISTPKSSSKKKRKHDGENGPVATPATKDSSKSASAEKSVKKQKIIRDHEHTADGQAGRKETPVPLPSLLGLGSSSGTNSSRQRAASAAPPATQPTPVHRQSDSPGGRLPSTQLPSKQTPIPIPVPVKANSAVGTPDAKAREGKERKEKKRSKSQFPSIDKAAERFGEVAAAKSPEKSAKSSEKSASTPKKNTPILPPRHDSRGKST</sequence>
<feature type="compositionally biased region" description="Polar residues" evidence="1">
    <location>
        <begin position="615"/>
        <end position="624"/>
    </location>
</feature>
<dbReference type="Pfam" id="PF08208">
    <property type="entry name" value="RNA_polI_A34"/>
    <property type="match status" value="1"/>
</dbReference>
<gene>
    <name evidence="2" type="ORF">FJTKL_03299</name>
</gene>
<keyword evidence="3" id="KW-1185">Reference proteome</keyword>
<feature type="compositionally biased region" description="Basic and acidic residues" evidence="1">
    <location>
        <begin position="550"/>
        <end position="567"/>
    </location>
</feature>
<feature type="compositionally biased region" description="Low complexity" evidence="1">
    <location>
        <begin position="213"/>
        <end position="229"/>
    </location>
</feature>
<evidence type="ECO:0008006" key="4">
    <source>
        <dbReference type="Google" id="ProtNLM"/>
    </source>
</evidence>
<feature type="region of interest" description="Disordered" evidence="1">
    <location>
        <begin position="442"/>
        <end position="712"/>
    </location>
</feature>
<feature type="compositionally biased region" description="Low complexity" evidence="1">
    <location>
        <begin position="448"/>
        <end position="459"/>
    </location>
</feature>
<feature type="region of interest" description="Disordered" evidence="1">
    <location>
        <begin position="1"/>
        <end position="317"/>
    </location>
</feature>
<feature type="compositionally biased region" description="Acidic residues" evidence="1">
    <location>
        <begin position="241"/>
        <end position="253"/>
    </location>
</feature>